<keyword evidence="2 3" id="KW-0186">Copper</keyword>
<dbReference type="SUPFAM" id="SSF52833">
    <property type="entry name" value="Thioredoxin-like"/>
    <property type="match status" value="1"/>
</dbReference>
<dbReference type="EMBL" id="MUAJ01000021">
    <property type="protein sequence ID" value="OOR10857.1"/>
    <property type="molecule type" value="Genomic_DNA"/>
</dbReference>
<sequence>MKKMNFIRSLILILIFTVIALGACKDAELNNSLNWDVQKFSFTDQNGKQFGSAELQDKIWVADFFFTNCQTVCPPMTANMAKLQRMLNTDGIKDVEFVSFSVDPEVDTPEKITEFLKIYEMDGSRTHFLTGYKRADIEKFAKENFQSLVTKPENDTQVIHGTSFYLIDKNGKVLKKYSGVENTPYDEIIQDIKKIR</sequence>
<evidence type="ECO:0000313" key="6">
    <source>
        <dbReference type="EMBL" id="OOR10857.1"/>
    </source>
</evidence>
<feature type="binding site" evidence="3">
    <location>
        <position position="73"/>
    </location>
    <ligand>
        <name>Cu cation</name>
        <dbReference type="ChEBI" id="CHEBI:23378"/>
    </ligand>
</feature>
<comment type="caution">
    <text evidence="6">The sequence shown here is derived from an EMBL/GenBank/DDBJ whole genome shotgun (WGS) entry which is preliminary data.</text>
</comment>
<dbReference type="CDD" id="cd02968">
    <property type="entry name" value="SCO"/>
    <property type="match status" value="1"/>
</dbReference>
<proteinExistence type="inferred from homology"/>
<dbReference type="PROSITE" id="PS51257">
    <property type="entry name" value="PROKAR_LIPOPROTEIN"/>
    <property type="match status" value="1"/>
</dbReference>
<keyword evidence="4" id="KW-1015">Disulfide bond</keyword>
<dbReference type="InterPro" id="IPR036249">
    <property type="entry name" value="Thioredoxin-like_sf"/>
</dbReference>
<dbReference type="AlphaFoldDB" id="A0A1S9TLQ2"/>
<feature type="domain" description="Thioredoxin" evidence="5">
    <location>
        <begin position="31"/>
        <end position="196"/>
    </location>
</feature>
<dbReference type="RefSeq" id="WP_078205059.1">
    <property type="nucleotide sequence ID" value="NZ_MUAJ01000021.1"/>
</dbReference>
<dbReference type="Proteomes" id="UP000190906">
    <property type="component" value="Unassembled WGS sequence"/>
</dbReference>
<accession>A0A1S9TLQ2</accession>
<dbReference type="PANTHER" id="PTHR12151">
    <property type="entry name" value="ELECTRON TRANSPORT PROTIN SCO1/SENC FAMILY MEMBER"/>
    <property type="match status" value="1"/>
</dbReference>
<dbReference type="PANTHER" id="PTHR12151:SF25">
    <property type="entry name" value="LINALOOL DEHYDRATASE_ISOMERASE DOMAIN-CONTAINING PROTEIN"/>
    <property type="match status" value="1"/>
</dbReference>
<comment type="similarity">
    <text evidence="1">Belongs to the SCO1/2 family.</text>
</comment>
<dbReference type="InterPro" id="IPR003782">
    <property type="entry name" value="SCO1/SenC"/>
</dbReference>
<dbReference type="InterPro" id="IPR013766">
    <property type="entry name" value="Thioredoxin_domain"/>
</dbReference>
<evidence type="ECO:0000256" key="2">
    <source>
        <dbReference type="ARBA" id="ARBA00023008"/>
    </source>
</evidence>
<organism evidence="6 7">
    <name type="scientific">Bacillus cereus</name>
    <dbReference type="NCBI Taxonomy" id="1396"/>
    <lineage>
        <taxon>Bacteria</taxon>
        <taxon>Bacillati</taxon>
        <taxon>Bacillota</taxon>
        <taxon>Bacilli</taxon>
        <taxon>Bacillales</taxon>
        <taxon>Bacillaceae</taxon>
        <taxon>Bacillus</taxon>
        <taxon>Bacillus cereus group</taxon>
    </lineage>
</organism>
<gene>
    <name evidence="6" type="ORF">BW897_20320</name>
</gene>
<evidence type="ECO:0000256" key="3">
    <source>
        <dbReference type="PIRSR" id="PIRSR603782-1"/>
    </source>
</evidence>
<evidence type="ECO:0000259" key="5">
    <source>
        <dbReference type="PROSITE" id="PS51352"/>
    </source>
</evidence>
<evidence type="ECO:0000256" key="4">
    <source>
        <dbReference type="PIRSR" id="PIRSR603782-2"/>
    </source>
</evidence>
<feature type="disulfide bond" description="Redox-active" evidence="4">
    <location>
        <begin position="69"/>
        <end position="73"/>
    </location>
</feature>
<dbReference type="Pfam" id="PF02630">
    <property type="entry name" value="SCO1-SenC"/>
    <property type="match status" value="1"/>
</dbReference>
<evidence type="ECO:0000256" key="1">
    <source>
        <dbReference type="ARBA" id="ARBA00010996"/>
    </source>
</evidence>
<protein>
    <submittedName>
        <fullName evidence="6">Cytochrome c oxidase assembly protein</fullName>
    </submittedName>
</protein>
<dbReference type="GO" id="GO:0046872">
    <property type="term" value="F:metal ion binding"/>
    <property type="evidence" value="ECO:0007669"/>
    <property type="project" value="UniProtKB-KW"/>
</dbReference>
<feature type="binding site" evidence="3">
    <location>
        <position position="69"/>
    </location>
    <ligand>
        <name>Cu cation</name>
        <dbReference type="ChEBI" id="CHEBI:23378"/>
    </ligand>
</feature>
<keyword evidence="3" id="KW-0479">Metal-binding</keyword>
<dbReference type="Gene3D" id="3.40.30.10">
    <property type="entry name" value="Glutaredoxin"/>
    <property type="match status" value="1"/>
</dbReference>
<evidence type="ECO:0000313" key="7">
    <source>
        <dbReference type="Proteomes" id="UP000190906"/>
    </source>
</evidence>
<dbReference type="PROSITE" id="PS51352">
    <property type="entry name" value="THIOREDOXIN_2"/>
    <property type="match status" value="1"/>
</dbReference>
<name>A0A1S9TLQ2_BACCE</name>
<feature type="binding site" evidence="3">
    <location>
        <position position="160"/>
    </location>
    <ligand>
        <name>Cu cation</name>
        <dbReference type="ChEBI" id="CHEBI:23378"/>
    </ligand>
</feature>
<reference evidence="6 7" key="1">
    <citation type="submission" date="2017-01" db="EMBL/GenBank/DDBJ databases">
        <title>Bacillus cereus isolates.</title>
        <authorList>
            <person name="Beno S.M."/>
        </authorList>
    </citation>
    <scope>NUCLEOTIDE SEQUENCE [LARGE SCALE GENOMIC DNA]</scope>
    <source>
        <strain evidence="6 7">FSL H8-0485</strain>
    </source>
</reference>